<sequence length="798" mass="92707">MDSSPTLSIQNFTIIWLTNIKDDTNSLIHLQRIFNTSRKFTEAAECIKYITEFEANKVFMIIDCTFENELISFIDELPQINSIYLLKSQQIQHHFTDLQSTKIKGTFDNIESICNLIKGNIQRWNDTEFSISSISPEDISSNDLNRLDQSFMYSQLIKEILLDIEYNLVIAKTELTEYCRHIQSCGGTKNVSSVIDEFKRDYDKHSPVWWYTRDCFTYDMLNKALRDQDAKTLIKMGFFLRDVHRRIEYLHSMKSLNQLIVYRGQGMHEDEFKKKILMNPSGLLSFNNFLSTSRNYGLSKGFADLIPKEQTLVGIVFEMDIDGTISSAPFAELEGNDSCFGSEKEILFSMHTIFRIGEVEEIDNRLWYVRLKLTSDHDKELLRLSKKICREIRGNSPRYRLSHLLGKMGKFNDATGVLLELLNTISENNWIFRAAIDHQLGVMHRERREYDVALSFYNAALKYLHHISPIDHQSLGITYSDIGEIHREQGDNTKALIYYQQTLNLFEKSFNDIEPWQFATLYSNIGQVFRSMGDYSTALKFFRKTLTIFKTNLLSNDPLFAVIYNNIGSVYDEKGDNLRALEFYKRTLAIEQRSLPAEHPSLAITHNNIGNIYVKTMDYQMALLEFEKSIHIAENSTDPNHPGLVGFYTNMGKIYVLKDRDFSTALFFYEKARHILEKNGAPDNPDLAIVYYQIGDAYCMKREYWSALDFLEKALKIQEKSLLSDHLSKAYTYVSMAKVFYGRLDDKKASKNLKFAFQIALQDKTPAHKEAFKKFLEIATYMCQNRSSYTQSSDGFYF</sequence>
<gene>
    <name evidence="4" type="ORF">IZO911_LOCUS4226</name>
    <name evidence="5" type="ORF">KXQ929_LOCUS34538</name>
</gene>
<evidence type="ECO:0000256" key="2">
    <source>
        <dbReference type="ARBA" id="ARBA00022803"/>
    </source>
</evidence>
<feature type="repeat" description="TPR" evidence="3">
    <location>
        <begin position="476"/>
        <end position="509"/>
    </location>
</feature>
<feature type="repeat" description="TPR" evidence="3">
    <location>
        <begin position="519"/>
        <end position="552"/>
    </location>
</feature>
<proteinExistence type="predicted"/>
<dbReference type="PANTHER" id="PTHR45641:SF19">
    <property type="entry name" value="NEPHROCYSTIN-3"/>
    <property type="match status" value="1"/>
</dbReference>
<dbReference type="Gene3D" id="3.90.176.10">
    <property type="entry name" value="Toxin ADP-ribosyltransferase, Chain A, domain 1"/>
    <property type="match status" value="1"/>
</dbReference>
<dbReference type="InterPro" id="IPR011990">
    <property type="entry name" value="TPR-like_helical_dom_sf"/>
</dbReference>
<reference evidence="4" key="1">
    <citation type="submission" date="2021-02" db="EMBL/GenBank/DDBJ databases">
        <authorList>
            <person name="Nowell W R."/>
        </authorList>
    </citation>
    <scope>NUCLEOTIDE SEQUENCE</scope>
</reference>
<dbReference type="SUPFAM" id="SSF56399">
    <property type="entry name" value="ADP-ribosylation"/>
    <property type="match status" value="1"/>
</dbReference>
<comment type="caution">
    <text evidence="4">The sequence shown here is derived from an EMBL/GenBank/DDBJ whole genome shotgun (WGS) entry which is preliminary data.</text>
</comment>
<dbReference type="PANTHER" id="PTHR45641">
    <property type="entry name" value="TETRATRICOPEPTIDE REPEAT PROTEIN (AFU_ORTHOLOGUE AFUA_6G03870)"/>
    <property type="match status" value="1"/>
</dbReference>
<dbReference type="EMBL" id="CAJOBB010004735">
    <property type="protein sequence ID" value="CAF4101170.1"/>
    <property type="molecule type" value="Genomic_DNA"/>
</dbReference>
<dbReference type="SMART" id="SM00028">
    <property type="entry name" value="TPR"/>
    <property type="match status" value="7"/>
</dbReference>
<organism evidence="4 6">
    <name type="scientific">Adineta steineri</name>
    <dbReference type="NCBI Taxonomy" id="433720"/>
    <lineage>
        <taxon>Eukaryota</taxon>
        <taxon>Metazoa</taxon>
        <taxon>Spiralia</taxon>
        <taxon>Gnathifera</taxon>
        <taxon>Rotifera</taxon>
        <taxon>Eurotatoria</taxon>
        <taxon>Bdelloidea</taxon>
        <taxon>Adinetida</taxon>
        <taxon>Adinetidae</taxon>
        <taxon>Adineta</taxon>
    </lineage>
</organism>
<dbReference type="PROSITE" id="PS50293">
    <property type="entry name" value="TPR_REGION"/>
    <property type="match status" value="1"/>
</dbReference>
<keyword evidence="1" id="KW-0677">Repeat</keyword>
<dbReference type="InterPro" id="IPR019734">
    <property type="entry name" value="TPR_rpt"/>
</dbReference>
<dbReference type="SUPFAM" id="SSF48452">
    <property type="entry name" value="TPR-like"/>
    <property type="match status" value="2"/>
</dbReference>
<protein>
    <submittedName>
        <fullName evidence="4">Uncharacterized protein</fullName>
    </submittedName>
</protein>
<feature type="repeat" description="TPR" evidence="3">
    <location>
        <begin position="603"/>
        <end position="636"/>
    </location>
</feature>
<feature type="repeat" description="TPR" evidence="3">
    <location>
        <begin position="688"/>
        <end position="721"/>
    </location>
</feature>
<dbReference type="Pfam" id="PF13424">
    <property type="entry name" value="TPR_12"/>
    <property type="match status" value="3"/>
</dbReference>
<dbReference type="EMBL" id="CAJNOE010000023">
    <property type="protein sequence ID" value="CAF0752394.1"/>
    <property type="molecule type" value="Genomic_DNA"/>
</dbReference>
<feature type="repeat" description="TPR" evidence="3">
    <location>
        <begin position="561"/>
        <end position="594"/>
    </location>
</feature>
<evidence type="ECO:0000256" key="3">
    <source>
        <dbReference type="PROSITE-ProRule" id="PRU00339"/>
    </source>
</evidence>
<dbReference type="Proteomes" id="UP000663868">
    <property type="component" value="Unassembled WGS sequence"/>
</dbReference>
<evidence type="ECO:0000313" key="5">
    <source>
        <dbReference type="EMBL" id="CAF4101170.1"/>
    </source>
</evidence>
<evidence type="ECO:0000256" key="1">
    <source>
        <dbReference type="ARBA" id="ARBA00022737"/>
    </source>
</evidence>
<name>A0A813PAS7_9BILA</name>
<keyword evidence="2 3" id="KW-0802">TPR repeat</keyword>
<dbReference type="AlphaFoldDB" id="A0A813PAS7"/>
<evidence type="ECO:0000313" key="4">
    <source>
        <dbReference type="EMBL" id="CAF0752394.1"/>
    </source>
</evidence>
<dbReference type="Proteomes" id="UP000663860">
    <property type="component" value="Unassembled WGS sequence"/>
</dbReference>
<dbReference type="Gene3D" id="1.25.40.10">
    <property type="entry name" value="Tetratricopeptide repeat domain"/>
    <property type="match status" value="3"/>
</dbReference>
<dbReference type="PROSITE" id="PS51996">
    <property type="entry name" value="TR_MART"/>
    <property type="match status" value="1"/>
</dbReference>
<accession>A0A813PAS7</accession>
<evidence type="ECO:0000313" key="6">
    <source>
        <dbReference type="Proteomes" id="UP000663860"/>
    </source>
</evidence>
<dbReference type="PROSITE" id="PS50005">
    <property type="entry name" value="TPR"/>
    <property type="match status" value="5"/>
</dbReference>